<evidence type="ECO:0000313" key="4">
    <source>
        <dbReference type="EMBL" id="KAJ7044638.1"/>
    </source>
</evidence>
<dbReference type="Gene3D" id="3.40.50.300">
    <property type="entry name" value="P-loop containing nucleotide triphosphate hydrolases"/>
    <property type="match status" value="1"/>
</dbReference>
<feature type="region of interest" description="Disordered" evidence="2">
    <location>
        <begin position="112"/>
        <end position="173"/>
    </location>
</feature>
<proteinExistence type="predicted"/>
<dbReference type="SUPFAM" id="SSF52540">
    <property type="entry name" value="P-loop containing nucleoside triphosphate hydrolases"/>
    <property type="match status" value="1"/>
</dbReference>
<dbReference type="Pfam" id="PF24883">
    <property type="entry name" value="NPHP3_N"/>
    <property type="match status" value="1"/>
</dbReference>
<dbReference type="PANTHER" id="PTHR10039:SF14">
    <property type="entry name" value="NACHT DOMAIN-CONTAINING PROTEIN"/>
    <property type="match status" value="1"/>
</dbReference>
<evidence type="ECO:0000256" key="1">
    <source>
        <dbReference type="ARBA" id="ARBA00022737"/>
    </source>
</evidence>
<dbReference type="PANTHER" id="PTHR10039">
    <property type="entry name" value="AMELOGENIN"/>
    <property type="match status" value="1"/>
</dbReference>
<protein>
    <recommendedName>
        <fullName evidence="3">Nephrocystin 3-like N-terminal domain-containing protein</fullName>
    </recommendedName>
</protein>
<reference evidence="4" key="1">
    <citation type="submission" date="2023-03" db="EMBL/GenBank/DDBJ databases">
        <title>Massive genome expansion in bonnet fungi (Mycena s.s.) driven by repeated elements and novel gene families across ecological guilds.</title>
        <authorList>
            <consortium name="Lawrence Berkeley National Laboratory"/>
            <person name="Harder C.B."/>
            <person name="Miyauchi S."/>
            <person name="Viragh M."/>
            <person name="Kuo A."/>
            <person name="Thoen E."/>
            <person name="Andreopoulos B."/>
            <person name="Lu D."/>
            <person name="Skrede I."/>
            <person name="Drula E."/>
            <person name="Henrissat B."/>
            <person name="Morin E."/>
            <person name="Kohler A."/>
            <person name="Barry K."/>
            <person name="LaButti K."/>
            <person name="Morin E."/>
            <person name="Salamov A."/>
            <person name="Lipzen A."/>
            <person name="Mereny Z."/>
            <person name="Hegedus B."/>
            <person name="Baldrian P."/>
            <person name="Stursova M."/>
            <person name="Weitz H."/>
            <person name="Taylor A."/>
            <person name="Grigoriev I.V."/>
            <person name="Nagy L.G."/>
            <person name="Martin F."/>
            <person name="Kauserud H."/>
        </authorList>
    </citation>
    <scope>NUCLEOTIDE SEQUENCE</scope>
    <source>
        <strain evidence="4">CBHHK200</strain>
    </source>
</reference>
<comment type="caution">
    <text evidence="4">The sequence shown here is derived from an EMBL/GenBank/DDBJ whole genome shotgun (WGS) entry which is preliminary data.</text>
</comment>
<keyword evidence="5" id="KW-1185">Reference proteome</keyword>
<feature type="region of interest" description="Disordered" evidence="2">
    <location>
        <begin position="58"/>
        <end position="80"/>
    </location>
</feature>
<keyword evidence="1" id="KW-0677">Repeat</keyword>
<feature type="region of interest" description="Disordered" evidence="2">
    <location>
        <begin position="188"/>
        <end position="267"/>
    </location>
</feature>
<accession>A0AAD6TER1</accession>
<evidence type="ECO:0000259" key="3">
    <source>
        <dbReference type="Pfam" id="PF24883"/>
    </source>
</evidence>
<feature type="compositionally biased region" description="Low complexity" evidence="2">
    <location>
        <begin position="150"/>
        <end position="172"/>
    </location>
</feature>
<dbReference type="AlphaFoldDB" id="A0AAD6TER1"/>
<feature type="compositionally biased region" description="Polar residues" evidence="2">
    <location>
        <begin position="128"/>
        <end position="140"/>
    </location>
</feature>
<evidence type="ECO:0000313" key="5">
    <source>
        <dbReference type="Proteomes" id="UP001218188"/>
    </source>
</evidence>
<name>A0AAD6TER1_9AGAR</name>
<dbReference type="EMBL" id="JARJCM010000006">
    <property type="protein sequence ID" value="KAJ7044638.1"/>
    <property type="molecule type" value="Genomic_DNA"/>
</dbReference>
<sequence length="735" mass="81303">MSFFPSASGFQMHDNAFINVGGNMNIHAAPIDQQGGQALPGLGSLPALGYGLSCERTLTGPERNGRQTARGASIMSPYDNSHRPLIARRLHSSSTHAEGHAWAMPTSNALVQAPFPEPEHDTFHQHNCRGTQRGYTSSRSLPAPVQPLDSRSNNNEFSPPESEPASQESAHATRSFVSLPPEYPFLQQPRFSMFSNPPTSQNPDFQGSYPGITPGYPSPNFEPRPSTHDRSEHPSSSDVRGPTGDSDVGIFNQRPLPWERPQDEPRTSIHGSTFIGGNVNYNERQGESGLQFLHRVAACDAFHNSGERYPPPNCHPETRTEMLQQLWNWTCGTSDEDRLQSDSHDEDSRRASRILWLYGPAGAGKSAIAQSLCQKLEGEGRLAASFFFKRGHASRGNANRLFSTIAYQLAVLLPGFNRVVSQNVENDPAIVVKSLSMQLKKLIIEPCQHANLAQPPIVIIDGLDECEGRDVQQEVLRCFANCIHEAPLPVCLLVASRPESHIREMFQEPSLSGSHRPVNVAQSFEDVRTYLLDNFAQIYAEHHETMAAIPRPWPSRLVIEHLIQKSSGHFIYASTVIKFIDNKDFRPPDRLKIIMGLTEPDSGSPFAALDQLYTQILSNVPARARLLPILTVIAARLHLLALHIDQLLDLDPGDVRLALRGLHSLIRVPEKDDWIMGEVSAHHASFLDYLDDPARSGLFYVGGSQHRTDLACLILKALSYNYDDPGLNCVDPVAA</sequence>
<feature type="compositionally biased region" description="Polar residues" evidence="2">
    <location>
        <begin position="189"/>
        <end position="205"/>
    </location>
</feature>
<organism evidence="4 5">
    <name type="scientific">Mycena alexandri</name>
    <dbReference type="NCBI Taxonomy" id="1745969"/>
    <lineage>
        <taxon>Eukaryota</taxon>
        <taxon>Fungi</taxon>
        <taxon>Dikarya</taxon>
        <taxon>Basidiomycota</taxon>
        <taxon>Agaricomycotina</taxon>
        <taxon>Agaricomycetes</taxon>
        <taxon>Agaricomycetidae</taxon>
        <taxon>Agaricales</taxon>
        <taxon>Marasmiineae</taxon>
        <taxon>Mycenaceae</taxon>
        <taxon>Mycena</taxon>
    </lineage>
</organism>
<gene>
    <name evidence="4" type="ORF">C8F04DRAFT_1249906</name>
</gene>
<evidence type="ECO:0000256" key="2">
    <source>
        <dbReference type="SAM" id="MobiDB-lite"/>
    </source>
</evidence>
<dbReference type="InterPro" id="IPR056884">
    <property type="entry name" value="NPHP3-like_N"/>
</dbReference>
<feature type="domain" description="Nephrocystin 3-like N-terminal" evidence="3">
    <location>
        <begin position="348"/>
        <end position="497"/>
    </location>
</feature>
<dbReference type="InterPro" id="IPR027417">
    <property type="entry name" value="P-loop_NTPase"/>
</dbReference>
<dbReference type="Proteomes" id="UP001218188">
    <property type="component" value="Unassembled WGS sequence"/>
</dbReference>
<feature type="compositionally biased region" description="Basic and acidic residues" evidence="2">
    <location>
        <begin position="225"/>
        <end position="235"/>
    </location>
</feature>